<protein>
    <recommendedName>
        <fullName evidence="4">DUF3889 domain-containing protein</fullName>
    </recommendedName>
</protein>
<proteinExistence type="predicted"/>
<accession>A0A917BXB8</accession>
<organism evidence="2 3">
    <name type="scientific">Paenibacillus albidus</name>
    <dbReference type="NCBI Taxonomy" id="2041023"/>
    <lineage>
        <taxon>Bacteria</taxon>
        <taxon>Bacillati</taxon>
        <taxon>Bacillota</taxon>
        <taxon>Bacilli</taxon>
        <taxon>Bacillales</taxon>
        <taxon>Paenibacillaceae</taxon>
        <taxon>Paenibacillus</taxon>
    </lineage>
</organism>
<evidence type="ECO:0000313" key="3">
    <source>
        <dbReference type="Proteomes" id="UP000637643"/>
    </source>
</evidence>
<keyword evidence="1" id="KW-0732">Signal</keyword>
<evidence type="ECO:0008006" key="4">
    <source>
        <dbReference type="Google" id="ProtNLM"/>
    </source>
</evidence>
<dbReference type="Gene3D" id="3.10.450.390">
    <property type="entry name" value="Protein of unknown function DUF3889"/>
    <property type="match status" value="1"/>
</dbReference>
<keyword evidence="3" id="KW-1185">Reference proteome</keyword>
<dbReference type="InterPro" id="IPR024987">
    <property type="entry name" value="DUF3889"/>
</dbReference>
<sequence>MKKMWIVPLLTMVLGLCLGASMPVSPAAPEYAKWGTVAVKVTQQKYNADILDYKHVGRTDIQPKLSEEKFKLWVRSKTGKEFGVLVSIRFNPATDQIETINFSETDR</sequence>
<evidence type="ECO:0000313" key="2">
    <source>
        <dbReference type="EMBL" id="GGF59760.1"/>
    </source>
</evidence>
<dbReference type="RefSeq" id="WP_229695899.1">
    <property type="nucleotide sequence ID" value="NZ_BMKR01000001.1"/>
</dbReference>
<feature type="chain" id="PRO_5036857525" description="DUF3889 domain-containing protein" evidence="1">
    <location>
        <begin position="28"/>
        <end position="107"/>
    </location>
</feature>
<reference evidence="2" key="2">
    <citation type="submission" date="2020-09" db="EMBL/GenBank/DDBJ databases">
        <authorList>
            <person name="Sun Q."/>
            <person name="Zhou Y."/>
        </authorList>
    </citation>
    <scope>NUCLEOTIDE SEQUENCE</scope>
    <source>
        <strain evidence="2">CGMCC 1.16134</strain>
    </source>
</reference>
<dbReference type="Pfam" id="PF13028">
    <property type="entry name" value="DUF3889"/>
    <property type="match status" value="1"/>
</dbReference>
<name>A0A917BXB8_9BACL</name>
<gene>
    <name evidence="2" type="ORF">GCM10010912_01240</name>
</gene>
<evidence type="ECO:0000256" key="1">
    <source>
        <dbReference type="SAM" id="SignalP"/>
    </source>
</evidence>
<dbReference type="EMBL" id="BMKR01000001">
    <property type="protein sequence ID" value="GGF59760.1"/>
    <property type="molecule type" value="Genomic_DNA"/>
</dbReference>
<dbReference type="Proteomes" id="UP000637643">
    <property type="component" value="Unassembled WGS sequence"/>
</dbReference>
<feature type="signal peptide" evidence="1">
    <location>
        <begin position="1"/>
        <end position="27"/>
    </location>
</feature>
<dbReference type="AlphaFoldDB" id="A0A917BXB8"/>
<reference evidence="2" key="1">
    <citation type="journal article" date="2014" name="Int. J. Syst. Evol. Microbiol.">
        <title>Complete genome sequence of Corynebacterium casei LMG S-19264T (=DSM 44701T), isolated from a smear-ripened cheese.</title>
        <authorList>
            <consortium name="US DOE Joint Genome Institute (JGI-PGF)"/>
            <person name="Walter F."/>
            <person name="Albersmeier A."/>
            <person name="Kalinowski J."/>
            <person name="Ruckert C."/>
        </authorList>
    </citation>
    <scope>NUCLEOTIDE SEQUENCE</scope>
    <source>
        <strain evidence="2">CGMCC 1.16134</strain>
    </source>
</reference>
<comment type="caution">
    <text evidence="2">The sequence shown here is derived from an EMBL/GenBank/DDBJ whole genome shotgun (WGS) entry which is preliminary data.</text>
</comment>